<keyword evidence="2" id="KW-1185">Reference proteome</keyword>
<dbReference type="KEGG" id="aaf:AURANDRAFT_63659"/>
<name>A0ABR1FZ97_AURAN</name>
<evidence type="ECO:0000313" key="2">
    <source>
        <dbReference type="Proteomes" id="UP001363151"/>
    </source>
</evidence>
<comment type="caution">
    <text evidence="1">The sequence shown here is derived from an EMBL/GenBank/DDBJ whole genome shotgun (WGS) entry which is preliminary data.</text>
</comment>
<proteinExistence type="predicted"/>
<sequence>MPPRTRAGAAGGGDGDDEPTLLSIVELNKLFKDVVIFTPQSGVHDANKALFRAWTRSIMLHAPVLEIVGRHAKADFGDIYDGEWAKIDQSERPQAEHMLA</sequence>
<accession>A0ABR1FZ97</accession>
<evidence type="ECO:0000313" key="1">
    <source>
        <dbReference type="EMBL" id="KAK7241536.1"/>
    </source>
</evidence>
<dbReference type="Proteomes" id="UP001363151">
    <property type="component" value="Unassembled WGS sequence"/>
</dbReference>
<reference evidence="1 2" key="1">
    <citation type="submission" date="2024-03" db="EMBL/GenBank/DDBJ databases">
        <title>Aureococcus anophagefferens CCMP1851 and Kratosvirus quantuckense: Draft genome of a second virus-susceptible host strain in the model system.</title>
        <authorList>
            <person name="Chase E."/>
            <person name="Truchon A.R."/>
            <person name="Schepens W."/>
            <person name="Wilhelm S.W."/>
        </authorList>
    </citation>
    <scope>NUCLEOTIDE SEQUENCE [LARGE SCALE GENOMIC DNA]</scope>
    <source>
        <strain evidence="1 2">CCMP1851</strain>
    </source>
</reference>
<dbReference type="EMBL" id="JBBJCI010000194">
    <property type="protein sequence ID" value="KAK7241536.1"/>
    <property type="molecule type" value="Genomic_DNA"/>
</dbReference>
<gene>
    <name evidence="1" type="ORF">SO694_0045500</name>
</gene>
<protein>
    <submittedName>
        <fullName evidence="1">Uncharacterized protein</fullName>
    </submittedName>
</protein>
<organism evidence="1 2">
    <name type="scientific">Aureococcus anophagefferens</name>
    <name type="common">Harmful bloom alga</name>
    <dbReference type="NCBI Taxonomy" id="44056"/>
    <lineage>
        <taxon>Eukaryota</taxon>
        <taxon>Sar</taxon>
        <taxon>Stramenopiles</taxon>
        <taxon>Ochrophyta</taxon>
        <taxon>Pelagophyceae</taxon>
        <taxon>Pelagomonadales</taxon>
        <taxon>Pelagomonadaceae</taxon>
        <taxon>Aureococcus</taxon>
    </lineage>
</organism>